<dbReference type="AlphaFoldDB" id="A0A644WW71"/>
<evidence type="ECO:0000259" key="2">
    <source>
        <dbReference type="Pfam" id="PF04773"/>
    </source>
</evidence>
<evidence type="ECO:0000313" key="4">
    <source>
        <dbReference type="EMBL" id="MPM08175.1"/>
    </source>
</evidence>
<dbReference type="Pfam" id="PF16344">
    <property type="entry name" value="FecR_C"/>
    <property type="match status" value="1"/>
</dbReference>
<dbReference type="Gene3D" id="3.55.50.30">
    <property type="match status" value="1"/>
</dbReference>
<feature type="domain" description="FecR protein" evidence="2">
    <location>
        <begin position="66"/>
        <end position="151"/>
    </location>
</feature>
<proteinExistence type="predicted"/>
<keyword evidence="1" id="KW-0812">Transmembrane</keyword>
<dbReference type="InterPro" id="IPR006860">
    <property type="entry name" value="FecR"/>
</dbReference>
<feature type="domain" description="Protein FecR C-terminal" evidence="3">
    <location>
        <begin position="193"/>
        <end position="257"/>
    </location>
</feature>
<gene>
    <name evidence="4" type="ORF">SDC9_54487</name>
</gene>
<comment type="caution">
    <text evidence="4">The sequence shown here is derived from an EMBL/GenBank/DDBJ whole genome shotgun (WGS) entry which is preliminary data.</text>
</comment>
<evidence type="ECO:0000259" key="3">
    <source>
        <dbReference type="Pfam" id="PF16344"/>
    </source>
</evidence>
<dbReference type="GO" id="GO:0016989">
    <property type="term" value="F:sigma factor antagonist activity"/>
    <property type="evidence" value="ECO:0007669"/>
    <property type="project" value="TreeGrafter"/>
</dbReference>
<dbReference type="Pfam" id="PF04773">
    <property type="entry name" value="FecR"/>
    <property type="match status" value="1"/>
</dbReference>
<accession>A0A644WW71</accession>
<keyword evidence="1" id="KW-0472">Membrane</keyword>
<name>A0A644WW71_9ZZZZ</name>
<dbReference type="EMBL" id="VSSQ01001420">
    <property type="protein sequence ID" value="MPM08175.1"/>
    <property type="molecule type" value="Genomic_DNA"/>
</dbReference>
<dbReference type="InterPro" id="IPR032508">
    <property type="entry name" value="FecR_C"/>
</dbReference>
<dbReference type="InterPro" id="IPR012373">
    <property type="entry name" value="Ferrdict_sens_TM"/>
</dbReference>
<protein>
    <submittedName>
        <fullName evidence="4">Uncharacterized protein</fullName>
    </submittedName>
</protein>
<reference evidence="4" key="1">
    <citation type="submission" date="2019-08" db="EMBL/GenBank/DDBJ databases">
        <authorList>
            <person name="Kucharzyk K."/>
            <person name="Murdoch R.W."/>
            <person name="Higgins S."/>
            <person name="Loffler F."/>
        </authorList>
    </citation>
    <scope>NUCLEOTIDE SEQUENCE</scope>
</reference>
<feature type="transmembrane region" description="Helical" evidence="1">
    <location>
        <begin position="40"/>
        <end position="59"/>
    </location>
</feature>
<evidence type="ECO:0000256" key="1">
    <source>
        <dbReference type="SAM" id="Phobius"/>
    </source>
</evidence>
<sequence length="264" mass="30129">MENIRLQPGWKKSKEQIWNDHFDKLTSSSQITRKKFPIGILYLAAAVFFVLLVIPGLYVKTETALRGEKRAITLPDGSKVVLNSQSEIRYKPVLWIVDRSLHLKGEAYFDVEKGKNFDVMTDNGTVSVLGTSFNVYSRDKDFCVTCYTGKVAVNIPADQIVLVNNSRVEISEGSIKESTSGKFVKSNSWTGDRFFFLSVDLAKVFQEIERQYDIDIKIEGELDFRYTGNFDKLENPRDLLEIVTTPFGLTFFEKDNVFVIKSMN</sequence>
<keyword evidence="1" id="KW-1133">Transmembrane helix</keyword>
<dbReference type="PANTHER" id="PTHR30273:SF2">
    <property type="entry name" value="PROTEIN FECR"/>
    <property type="match status" value="1"/>
</dbReference>
<dbReference type="Gene3D" id="2.60.120.1440">
    <property type="match status" value="1"/>
</dbReference>
<organism evidence="4">
    <name type="scientific">bioreactor metagenome</name>
    <dbReference type="NCBI Taxonomy" id="1076179"/>
    <lineage>
        <taxon>unclassified sequences</taxon>
        <taxon>metagenomes</taxon>
        <taxon>ecological metagenomes</taxon>
    </lineage>
</organism>
<dbReference type="PANTHER" id="PTHR30273">
    <property type="entry name" value="PERIPLASMIC SIGNAL SENSOR AND SIGMA FACTOR ACTIVATOR FECR-RELATED"/>
    <property type="match status" value="1"/>
</dbReference>